<organism evidence="3 4">
    <name type="scientific">Oceanotoga teriensis</name>
    <dbReference type="NCBI Taxonomy" id="515440"/>
    <lineage>
        <taxon>Bacteria</taxon>
        <taxon>Thermotogati</taxon>
        <taxon>Thermotogota</taxon>
        <taxon>Thermotogae</taxon>
        <taxon>Petrotogales</taxon>
        <taxon>Petrotogaceae</taxon>
        <taxon>Oceanotoga</taxon>
    </lineage>
</organism>
<dbReference type="EMBL" id="QGGI01000009">
    <property type="protein sequence ID" value="PWJ92163.1"/>
    <property type="molecule type" value="Genomic_DNA"/>
</dbReference>
<dbReference type="Gene3D" id="3.30.930.10">
    <property type="entry name" value="Bira Bifunctional Protein, Domain 2"/>
    <property type="match status" value="1"/>
</dbReference>
<keyword evidence="4" id="KW-1185">Reference proteome</keyword>
<dbReference type="GO" id="GO:0009249">
    <property type="term" value="P:protein lipoylation"/>
    <property type="evidence" value="ECO:0007669"/>
    <property type="project" value="InterPro"/>
</dbReference>
<dbReference type="Proteomes" id="UP000245921">
    <property type="component" value="Unassembled WGS sequence"/>
</dbReference>
<dbReference type="CDD" id="cd16443">
    <property type="entry name" value="LplA"/>
    <property type="match status" value="1"/>
</dbReference>
<dbReference type="Pfam" id="PF21948">
    <property type="entry name" value="LplA-B_cat"/>
    <property type="match status" value="1"/>
</dbReference>
<sequence length="259" mass="30603">MYEYFKRGEFYGIKVYEVINTDIYYNLAFESYIFETIKKDDFSIIFYKNTDCLVIGKHQNLFLECNINYTKENNIKIARRESGGGTVFQDLGNLNYSFIGYLDLNDKEKNFDILMKSIKNFNISLTKDDKNSLFYKNLKVSGNAFRLSKNKFLHHGTLLLNTNLSKLNNSINIKNINHNKKYIYSNYSKTTNLKDISDDIDETNIKKQILINSKFYYGKIISYTLIENNLNNYMSKKIKLLKNFNWIYNNSEKRGEINV</sequence>
<dbReference type="InterPro" id="IPR045864">
    <property type="entry name" value="aa-tRNA-synth_II/BPL/LPL"/>
</dbReference>
<evidence type="ECO:0000313" key="3">
    <source>
        <dbReference type="EMBL" id="PWJ92163.1"/>
    </source>
</evidence>
<evidence type="ECO:0000259" key="2">
    <source>
        <dbReference type="PROSITE" id="PS51733"/>
    </source>
</evidence>
<dbReference type="GO" id="GO:0016874">
    <property type="term" value="F:ligase activity"/>
    <property type="evidence" value="ECO:0007669"/>
    <property type="project" value="UniProtKB-KW"/>
</dbReference>
<accession>A0AA45C6M0</accession>
<protein>
    <submittedName>
        <fullName evidence="3">Lipoate-protein ligase A</fullName>
    </submittedName>
</protein>
<dbReference type="PANTHER" id="PTHR12561:SF3">
    <property type="entry name" value="LIPOYLTRANSFERASE 1, MITOCHONDRIAL"/>
    <property type="match status" value="1"/>
</dbReference>
<keyword evidence="3" id="KW-0436">Ligase</keyword>
<feature type="domain" description="BPL/LPL catalytic" evidence="2">
    <location>
        <begin position="38"/>
        <end position="221"/>
    </location>
</feature>
<comment type="caution">
    <text evidence="3">The sequence shown here is derived from an EMBL/GenBank/DDBJ whole genome shotgun (WGS) entry which is preliminary data.</text>
</comment>
<proteinExistence type="predicted"/>
<evidence type="ECO:0000256" key="1">
    <source>
        <dbReference type="ARBA" id="ARBA00005085"/>
    </source>
</evidence>
<dbReference type="AlphaFoldDB" id="A0AA45C6M0"/>
<dbReference type="PROSITE" id="PS51733">
    <property type="entry name" value="BPL_LPL_CATALYTIC"/>
    <property type="match status" value="1"/>
</dbReference>
<name>A0AA45C6M0_9BACT</name>
<dbReference type="InterPro" id="IPR004143">
    <property type="entry name" value="BPL_LPL_catalytic"/>
</dbReference>
<dbReference type="SUPFAM" id="SSF55681">
    <property type="entry name" value="Class II aaRS and biotin synthetases"/>
    <property type="match status" value="1"/>
</dbReference>
<dbReference type="InterPro" id="IPR004562">
    <property type="entry name" value="LipoylTrfase_LipoateP_Ligase"/>
</dbReference>
<dbReference type="GO" id="GO:0017118">
    <property type="term" value="F:lipoyltransferase activity"/>
    <property type="evidence" value="ECO:0007669"/>
    <property type="project" value="TreeGrafter"/>
</dbReference>
<reference evidence="3 4" key="1">
    <citation type="submission" date="2018-05" db="EMBL/GenBank/DDBJ databases">
        <title>Genomic Encyclopedia of Type Strains, Phase IV (KMG-IV): sequencing the most valuable type-strain genomes for metagenomic binning, comparative biology and taxonomic classification.</title>
        <authorList>
            <person name="Goeker M."/>
        </authorList>
    </citation>
    <scope>NUCLEOTIDE SEQUENCE [LARGE SCALE GENOMIC DNA]</scope>
    <source>
        <strain evidence="3 4">DSM 24906</strain>
    </source>
</reference>
<dbReference type="RefSeq" id="WP_158274836.1">
    <property type="nucleotide sequence ID" value="NZ_JAMHJO010000009.1"/>
</dbReference>
<evidence type="ECO:0000313" key="4">
    <source>
        <dbReference type="Proteomes" id="UP000245921"/>
    </source>
</evidence>
<comment type="pathway">
    <text evidence="1">Protein modification; protein lipoylation via exogenous pathway; protein N(6)-(lipoyl)lysine from lipoate: step 2/2.</text>
</comment>
<dbReference type="GO" id="GO:0005737">
    <property type="term" value="C:cytoplasm"/>
    <property type="evidence" value="ECO:0007669"/>
    <property type="project" value="TreeGrafter"/>
</dbReference>
<dbReference type="PANTHER" id="PTHR12561">
    <property type="entry name" value="LIPOATE-PROTEIN LIGASE"/>
    <property type="match status" value="1"/>
</dbReference>
<gene>
    <name evidence="3" type="ORF">C7380_10946</name>
</gene>